<comment type="function">
    <text evidence="1">Acts as a defensive agent. Recognizes blood group fucosylated oligosaccharides including A, B, H and Lewis B-type antigens. Does not recognize Lewis A antigen and has low affinity for monovalent haptens.</text>
</comment>
<dbReference type="SUPFAM" id="SSF49785">
    <property type="entry name" value="Galactose-binding domain-like"/>
    <property type="match status" value="2"/>
</dbReference>
<comment type="caution">
    <text evidence="10">The sequence shown here is derived from an EMBL/GenBank/DDBJ whole genome shotgun (WGS) entry which is preliminary data.</text>
</comment>
<evidence type="ECO:0000256" key="6">
    <source>
        <dbReference type="ARBA" id="ARBA00022837"/>
    </source>
</evidence>
<evidence type="ECO:0000259" key="9">
    <source>
        <dbReference type="PROSITE" id="PS50022"/>
    </source>
</evidence>
<reference evidence="10" key="1">
    <citation type="submission" date="2023-06" db="EMBL/GenBank/DDBJ databases">
        <title>Genomic of Parafulvivirga corallium.</title>
        <authorList>
            <person name="Wang G."/>
        </authorList>
    </citation>
    <scope>NUCLEOTIDE SEQUENCE</scope>
    <source>
        <strain evidence="10">BMA10</strain>
    </source>
</reference>
<keyword evidence="7" id="KW-1015">Disulfide bond</keyword>
<keyword evidence="11" id="KW-1185">Reference proteome</keyword>
<evidence type="ECO:0000256" key="8">
    <source>
        <dbReference type="SAM" id="MobiDB-lite"/>
    </source>
</evidence>
<dbReference type="SMART" id="SM00607">
    <property type="entry name" value="FTP"/>
    <property type="match status" value="2"/>
</dbReference>
<evidence type="ECO:0000313" key="11">
    <source>
        <dbReference type="Proteomes" id="UP001172082"/>
    </source>
</evidence>
<dbReference type="Gene3D" id="2.60.120.260">
    <property type="entry name" value="Galactose-binding domain-like"/>
    <property type="match status" value="2"/>
</dbReference>
<dbReference type="InterPro" id="IPR006585">
    <property type="entry name" value="FTP1"/>
</dbReference>
<comment type="subunit">
    <text evidence="3">Homotrimer.</text>
</comment>
<evidence type="ECO:0000256" key="2">
    <source>
        <dbReference type="ARBA" id="ARBA00010147"/>
    </source>
</evidence>
<keyword evidence="6" id="KW-0106">Calcium</keyword>
<dbReference type="InterPro" id="IPR000421">
    <property type="entry name" value="FA58C"/>
</dbReference>
<dbReference type="Pfam" id="PF22633">
    <property type="entry name" value="F5_F8_type_C_2"/>
    <property type="match status" value="2"/>
</dbReference>
<dbReference type="Pfam" id="PF18962">
    <property type="entry name" value="Por_Secre_tail"/>
    <property type="match status" value="1"/>
</dbReference>
<evidence type="ECO:0000256" key="3">
    <source>
        <dbReference type="ARBA" id="ARBA00011233"/>
    </source>
</evidence>
<keyword evidence="5" id="KW-0430">Lectin</keyword>
<dbReference type="InterPro" id="IPR026444">
    <property type="entry name" value="Secre_tail"/>
</dbReference>
<dbReference type="PANTHER" id="PTHR45713">
    <property type="entry name" value="FTP DOMAIN-CONTAINING PROTEIN"/>
    <property type="match status" value="1"/>
</dbReference>
<evidence type="ECO:0000313" key="10">
    <source>
        <dbReference type="EMBL" id="MDN5202243.1"/>
    </source>
</evidence>
<evidence type="ECO:0000256" key="1">
    <source>
        <dbReference type="ARBA" id="ARBA00002219"/>
    </source>
</evidence>
<dbReference type="Proteomes" id="UP001172082">
    <property type="component" value="Unassembled WGS sequence"/>
</dbReference>
<feature type="region of interest" description="Disordered" evidence="8">
    <location>
        <begin position="787"/>
        <end position="806"/>
    </location>
</feature>
<keyword evidence="4" id="KW-0479">Metal-binding</keyword>
<evidence type="ECO:0000256" key="5">
    <source>
        <dbReference type="ARBA" id="ARBA00022734"/>
    </source>
</evidence>
<protein>
    <submittedName>
        <fullName evidence="10">Discoidin domain-containing protein</fullName>
    </submittedName>
</protein>
<organism evidence="10 11">
    <name type="scientific">Splendidivirga corallicola</name>
    <dbReference type="NCBI Taxonomy" id="3051826"/>
    <lineage>
        <taxon>Bacteria</taxon>
        <taxon>Pseudomonadati</taxon>
        <taxon>Bacteroidota</taxon>
        <taxon>Cytophagia</taxon>
        <taxon>Cytophagales</taxon>
        <taxon>Splendidivirgaceae</taxon>
        <taxon>Splendidivirga</taxon>
    </lineage>
</organism>
<comment type="similarity">
    <text evidence="2">Belongs to the fucolectin family.</text>
</comment>
<sequence>MRKNTTQALCCRGRYIIRLSLLLLICFLWQIEGFCQMSQAQRVFIQKGIQFQTWMTEESTGRHYAVGSEWTNLNFTAPSWYEGDQYNPNFFTSHPNSQWATVKAPFADKVTRGPNASETANGFLSANQLSKLSTLTTIGFGDEEGYSTQLQGWLKDWYAISHNKYPDVLVHNNQWAGQWSESQMRGYLQDAKPDILTLDEYYFSRTNTQSSPGGSVSKRIFEVMSRYRALSLEGHDGTGNSPIAFGQYLLGYKTGDSPPSNGNDATNNPGYVISESQIFGVAYVSLAMGMKWLNVFRYEDGSDVFIFRDNNGNVTPQYTAYANLAGEVENLSPHLSRLLTNKVYVVPGQHMSGGNTVTNALSDQRNIYDAGKAWSAANDPDPYITNITATNLVSGTNNGLKGDVIIGFFKPVPGIDNTSGVTMAPVHNKDANYFMLVNGLTKANGCCVVASDPGYSAQIAQGNANQARQRITLTIDFGSNPVDQLKRINNSTGNVEDVTLTLVSGKQYTVDITLDGGKGDLFYWQNAHNATPPATPVNLALNKTASQSSTANAIYSADKAVNGNTSGVIWPDAQGTHTNQESQPWWQVDLGQVATINEIKVYNRTDCCADRLTNFHIFVSDVPFTSNTVAGTQAQSGVGDYHETGQGGSPTTRAINRSGRYVRIQLENTNGILSLGEVEVLGTLANPPVNLALNKTATQSSTANAIYSADKAVNGNTSGVIWPDAQGTHTNQESQPWWQVDLGQVATINEIKVYNRTDCCADRLTNFHIFVSDVPFTSNTVAGTQAQSGVGDYHETGQGGSPTTRAINRSGRYVRIQLENTNGILSLGEVEVIGTFPSGGGSGGILSQNFERHDAVLYPNPVSIHGNLTMELKSTIEQSGKITLYGVDGRVHIQSDVKLQKGFNRVDIPLGNISKSGLYFVKLNGQDLSVQRKVLISKR</sequence>
<dbReference type="InterPro" id="IPR008979">
    <property type="entry name" value="Galactose-bd-like_sf"/>
</dbReference>
<proteinExistence type="inferred from homology"/>
<gene>
    <name evidence="10" type="ORF">QQ008_12735</name>
</gene>
<dbReference type="EMBL" id="JAUJEA010000004">
    <property type="protein sequence ID" value="MDN5202243.1"/>
    <property type="molecule type" value="Genomic_DNA"/>
</dbReference>
<dbReference type="InterPro" id="IPR051941">
    <property type="entry name" value="BG_Antigen-Binding_Lectin"/>
</dbReference>
<dbReference type="PANTHER" id="PTHR45713:SF6">
    <property type="entry name" value="F5_8 TYPE C DOMAIN-CONTAINING PROTEIN"/>
    <property type="match status" value="1"/>
</dbReference>
<feature type="domain" description="F5/8 type C" evidence="9">
    <location>
        <begin position="675"/>
        <end position="835"/>
    </location>
</feature>
<name>A0ABT8KPA0_9BACT</name>
<feature type="region of interest" description="Disordered" evidence="8">
    <location>
        <begin position="635"/>
        <end position="654"/>
    </location>
</feature>
<accession>A0ABT8KPA0</accession>
<dbReference type="PROSITE" id="PS50022">
    <property type="entry name" value="FA58C_3"/>
    <property type="match status" value="1"/>
</dbReference>
<evidence type="ECO:0000256" key="7">
    <source>
        <dbReference type="ARBA" id="ARBA00023157"/>
    </source>
</evidence>
<dbReference type="RefSeq" id="WP_346752269.1">
    <property type="nucleotide sequence ID" value="NZ_JAUJEA010000004.1"/>
</dbReference>
<dbReference type="NCBIfam" id="TIGR04183">
    <property type="entry name" value="Por_Secre_tail"/>
    <property type="match status" value="1"/>
</dbReference>
<evidence type="ECO:0000256" key="4">
    <source>
        <dbReference type="ARBA" id="ARBA00022723"/>
    </source>
</evidence>